<dbReference type="Gene3D" id="2.30.30.40">
    <property type="entry name" value="SH3 Domains"/>
    <property type="match status" value="1"/>
</dbReference>
<comment type="caution">
    <text evidence="3">The sequence shown here is derived from an EMBL/GenBank/DDBJ whole genome shotgun (WGS) entry which is preliminary data.</text>
</comment>
<organism evidence="3 4">
    <name type="scientific">Novosphingobium olei</name>
    <dbReference type="NCBI Taxonomy" id="2728851"/>
    <lineage>
        <taxon>Bacteria</taxon>
        <taxon>Pseudomonadati</taxon>
        <taxon>Pseudomonadota</taxon>
        <taxon>Alphaproteobacteria</taxon>
        <taxon>Sphingomonadales</taxon>
        <taxon>Sphingomonadaceae</taxon>
        <taxon>Novosphingobium</taxon>
    </lineage>
</organism>
<keyword evidence="4" id="KW-1185">Reference proteome</keyword>
<accession>A0A7Y0BSL2</accession>
<evidence type="ECO:0000259" key="2">
    <source>
        <dbReference type="Pfam" id="PF08239"/>
    </source>
</evidence>
<reference evidence="3 4" key="1">
    <citation type="submission" date="2020-04" db="EMBL/GenBank/DDBJ databases">
        <title>Novosphingobium sp. TW-4 isolated from soil.</title>
        <authorList>
            <person name="Dahal R.H."/>
            <person name="Chaudhary D.K."/>
        </authorList>
    </citation>
    <scope>NUCLEOTIDE SEQUENCE [LARGE SCALE GENOMIC DNA]</scope>
    <source>
        <strain evidence="3 4">TW-4</strain>
    </source>
</reference>
<dbReference type="RefSeq" id="WP_169494857.1">
    <property type="nucleotide sequence ID" value="NZ_JABBGM010000011.1"/>
</dbReference>
<evidence type="ECO:0000256" key="1">
    <source>
        <dbReference type="SAM" id="SignalP"/>
    </source>
</evidence>
<protein>
    <recommendedName>
        <fullName evidence="2">SH3b domain-containing protein</fullName>
    </recommendedName>
</protein>
<dbReference type="Proteomes" id="UP000583556">
    <property type="component" value="Unassembled WGS sequence"/>
</dbReference>
<name>A0A7Y0BSL2_9SPHN</name>
<dbReference type="InterPro" id="IPR003646">
    <property type="entry name" value="SH3-like_bac-type"/>
</dbReference>
<dbReference type="AlphaFoldDB" id="A0A7Y0BSL2"/>
<dbReference type="EMBL" id="JABBGM010000011">
    <property type="protein sequence ID" value="NML95653.1"/>
    <property type="molecule type" value="Genomic_DNA"/>
</dbReference>
<feature type="domain" description="SH3b" evidence="2">
    <location>
        <begin position="43"/>
        <end position="81"/>
    </location>
</feature>
<proteinExistence type="predicted"/>
<evidence type="ECO:0000313" key="4">
    <source>
        <dbReference type="Proteomes" id="UP000583556"/>
    </source>
</evidence>
<keyword evidence="1" id="KW-0732">Signal</keyword>
<feature type="chain" id="PRO_5031474956" description="SH3b domain-containing protein" evidence="1">
    <location>
        <begin position="28"/>
        <end position="185"/>
    </location>
</feature>
<gene>
    <name evidence="3" type="ORF">HHL27_18420</name>
</gene>
<sequence>MRLRLMLASALVPVTGVALLTATPALAAEKGVAIRASDLLARPFIDAERAGAVAANQPVTIEARQGAWVQVSAGGKTGWVRMLNLRLEGAGVAGARPAVADNRPTAGNALSNPAALLRTGSSGRTVTTGVKGLDEEDINNASPDYTQLAMLDALAVDPGAARAKAQAENLTENQVAYLKKPKGRD</sequence>
<evidence type="ECO:0000313" key="3">
    <source>
        <dbReference type="EMBL" id="NML95653.1"/>
    </source>
</evidence>
<feature type="signal peptide" evidence="1">
    <location>
        <begin position="1"/>
        <end position="27"/>
    </location>
</feature>
<dbReference type="Pfam" id="PF08239">
    <property type="entry name" value="SH3_3"/>
    <property type="match status" value="1"/>
</dbReference>